<keyword evidence="11" id="KW-0119">Carbohydrate metabolism</keyword>
<feature type="binding site" evidence="16">
    <location>
        <position position="249"/>
    </location>
    <ligand>
        <name>substrate</name>
    </ligand>
</feature>
<dbReference type="InterPro" id="IPR013777">
    <property type="entry name" value="A-amylase-like"/>
</dbReference>
<dbReference type="SMART" id="SM00642">
    <property type="entry name" value="Aamy"/>
    <property type="match status" value="1"/>
</dbReference>
<feature type="binding site" evidence="16">
    <location>
        <position position="359"/>
    </location>
    <ligand>
        <name>substrate</name>
    </ligand>
</feature>
<evidence type="ECO:0000313" key="22">
    <source>
        <dbReference type="RefSeq" id="XP_013396432.1"/>
    </source>
</evidence>
<dbReference type="SUPFAM" id="SSF51445">
    <property type="entry name" value="(Trans)glycosidases"/>
    <property type="match status" value="1"/>
</dbReference>
<organism evidence="21 22">
    <name type="scientific">Lingula anatina</name>
    <name type="common">Brachiopod</name>
    <name type="synonym">Lingula unguis</name>
    <dbReference type="NCBI Taxonomy" id="7574"/>
    <lineage>
        <taxon>Eukaryota</taxon>
        <taxon>Metazoa</taxon>
        <taxon>Spiralia</taxon>
        <taxon>Lophotrochozoa</taxon>
        <taxon>Brachiopoda</taxon>
        <taxon>Linguliformea</taxon>
        <taxon>Lingulata</taxon>
        <taxon>Lingulida</taxon>
        <taxon>Linguloidea</taxon>
        <taxon>Lingulidae</taxon>
        <taxon>Lingula</taxon>
    </lineage>
</organism>
<evidence type="ECO:0000259" key="20">
    <source>
        <dbReference type="SMART" id="SM00642"/>
    </source>
</evidence>
<keyword evidence="10" id="KW-0325">Glycoprotein</keyword>
<dbReference type="Proteomes" id="UP000085678">
    <property type="component" value="Unplaced"/>
</dbReference>
<comment type="similarity">
    <text evidence="3">Belongs to the glycosyl hydrolase 13 family.</text>
</comment>
<feature type="domain" description="Glycosyl hydrolase family 13 catalytic" evidence="20">
    <location>
        <begin position="35"/>
        <end position="383"/>
    </location>
</feature>
<dbReference type="SUPFAM" id="SSF51011">
    <property type="entry name" value="Glycosyl hydrolase domain"/>
    <property type="match status" value="1"/>
</dbReference>
<feature type="disulfide bond" evidence="15">
    <location>
        <begin position="169"/>
        <end position="183"/>
    </location>
</feature>
<dbReference type="Pfam" id="PF09260">
    <property type="entry name" value="A_amylase_dom_C"/>
    <property type="match status" value="1"/>
</dbReference>
<evidence type="ECO:0000256" key="16">
    <source>
        <dbReference type="PIRSR" id="PIRSR001024-5"/>
    </source>
</evidence>
<evidence type="ECO:0000256" key="15">
    <source>
        <dbReference type="PIRSR" id="PIRSR001024-4"/>
    </source>
</evidence>
<feature type="region of interest" description="Disordered" evidence="17">
    <location>
        <begin position="479"/>
        <end position="503"/>
    </location>
</feature>
<dbReference type="GO" id="GO:0004556">
    <property type="term" value="F:alpha-amylase activity"/>
    <property type="evidence" value="ECO:0007669"/>
    <property type="project" value="UniProtKB-EC"/>
</dbReference>
<reference evidence="22" key="1">
    <citation type="submission" date="2025-08" db="UniProtKB">
        <authorList>
            <consortium name="RefSeq"/>
        </authorList>
    </citation>
    <scope>IDENTIFICATION</scope>
    <source>
        <tissue evidence="22">Gonads</tissue>
    </source>
</reference>
<evidence type="ECO:0000313" key="21">
    <source>
        <dbReference type="Proteomes" id="UP000085678"/>
    </source>
</evidence>
<feature type="transmembrane region" description="Helical" evidence="18">
    <location>
        <begin position="513"/>
        <end position="536"/>
    </location>
</feature>
<dbReference type="PANTHER" id="PTHR10357">
    <property type="entry name" value="ALPHA-AMYLASE FAMILY MEMBER"/>
    <property type="match status" value="1"/>
</dbReference>
<proteinExistence type="inferred from homology"/>
<keyword evidence="6 19" id="KW-0732">Signal</keyword>
<dbReference type="GO" id="GO:0016052">
    <property type="term" value="P:carbohydrate catabolic process"/>
    <property type="evidence" value="ECO:0007669"/>
    <property type="project" value="InterPro"/>
</dbReference>
<keyword evidence="7" id="KW-0378">Hydrolase</keyword>
<feature type="binding site" evidence="16">
    <location>
        <position position="219"/>
    </location>
    <ligand>
        <name>substrate</name>
    </ligand>
</feature>
<evidence type="ECO:0000256" key="13">
    <source>
        <dbReference type="PIRSR" id="PIRSR001024-1"/>
    </source>
</evidence>
<evidence type="ECO:0000256" key="3">
    <source>
        <dbReference type="ARBA" id="ARBA00008061"/>
    </source>
</evidence>
<comment type="catalytic activity">
    <reaction evidence="1">
        <text>Endohydrolysis of (1-&gt;4)-alpha-D-glucosidic linkages in polysaccharides containing three or more (1-&gt;4)-alpha-linked D-glucose units.</text>
        <dbReference type="EC" id="3.2.1.1"/>
    </reaction>
</comment>
<dbReference type="Gene3D" id="2.60.40.1180">
    <property type="entry name" value="Golgi alpha-mannosidase II"/>
    <property type="match status" value="1"/>
</dbReference>
<dbReference type="InParanoid" id="A0A1S3IDX0"/>
<dbReference type="FunFam" id="3.20.20.80:FF:000120">
    <property type="entry name" value="Alpha-amylase A"/>
    <property type="match status" value="1"/>
</dbReference>
<dbReference type="InterPro" id="IPR006047">
    <property type="entry name" value="GH13_cat_dom"/>
</dbReference>
<feature type="disulfide bond" evidence="15">
    <location>
        <begin position="50"/>
        <end position="57"/>
    </location>
</feature>
<evidence type="ECO:0000256" key="7">
    <source>
        <dbReference type="ARBA" id="ARBA00022801"/>
    </source>
</evidence>
<evidence type="ECO:0000256" key="18">
    <source>
        <dbReference type="SAM" id="Phobius"/>
    </source>
</evidence>
<sequence length="548" mass="61265">MYKMIHAVLFAVLASLLAISDAKSADEWKSRVIYQLLTDRFHNPSAGGSCGNLRDYCGGTFQGVIKKLDYIQGLGVNAIWISPVVENTPGGYHGYWAKNISNINPKFGSPQDLKDLVSACHARGIWVMVDVVGNHMGYPPGCPGCSMQQETDFSSLWPFNRAEHYHNYCDIKNWGDAHEVEYCRLAELPDLNQDNSYVRETLKAWIHNLVQTYGFDGIRIDTIPEVKPQFWNEFGQSSGVFQIGEVDNGDPDYDSPFQGPLTSVLNYPMYWTLRNVFQQKSAGMRTIGDRLREEAAKFKDMTVLGGFVDNHDNPRFLSINKDWTSLKNALAYTLMARWIPIVYYGTEQAYAGGNDPYNRESLWPNYNTNHLMYQFIAQVNAFRNKLGSAFYDSAQNERWRDDSFYAFTRGNGESVLVCVSNQGSGSTEQRDIGDLPYHDGTTLQNILDTSDKITANGGKVSINIQNGQPKIYHVLSGEHEGTTESHVTPRNHGDVDTPPTASHRVESGQEANVLGIVVGVVGACVVLGGIVGYLGYKKLHRRSYVTLN</sequence>
<feature type="chain" id="PRO_5010291720" description="alpha-amylase" evidence="19">
    <location>
        <begin position="25"/>
        <end position="548"/>
    </location>
</feature>
<dbReference type="GeneID" id="106163404"/>
<gene>
    <name evidence="22" type="primary">LOC106163404</name>
</gene>
<keyword evidence="12" id="KW-0326">Glycosidase</keyword>
<dbReference type="RefSeq" id="XP_013396432.1">
    <property type="nucleotide sequence ID" value="XM_013540978.2"/>
</dbReference>
<evidence type="ECO:0000256" key="1">
    <source>
        <dbReference type="ARBA" id="ARBA00000548"/>
    </source>
</evidence>
<dbReference type="GO" id="GO:0005509">
    <property type="term" value="F:calcium ion binding"/>
    <property type="evidence" value="ECO:0007669"/>
    <property type="project" value="InterPro"/>
</dbReference>
<dbReference type="KEGG" id="lak:106163404"/>
<keyword evidence="18" id="KW-1133">Transmembrane helix</keyword>
<dbReference type="STRING" id="7574.A0A1S3IDX0"/>
<dbReference type="Gene3D" id="3.20.20.80">
    <property type="entry name" value="Glycosidases"/>
    <property type="match status" value="1"/>
</dbReference>
<dbReference type="InterPro" id="IPR015340">
    <property type="entry name" value="A_amylase_C_dom"/>
</dbReference>
<feature type="binding site" evidence="16">
    <location>
        <position position="312"/>
    </location>
    <ligand>
        <name>substrate</name>
    </ligand>
</feature>
<evidence type="ECO:0000256" key="4">
    <source>
        <dbReference type="ARBA" id="ARBA00012595"/>
    </source>
</evidence>
<name>A0A1S3IDX0_LINAN</name>
<feature type="active site" description="Proton donor" evidence="13">
    <location>
        <position position="245"/>
    </location>
</feature>
<feature type="signal peptide" evidence="19">
    <location>
        <begin position="1"/>
        <end position="24"/>
    </location>
</feature>
<evidence type="ECO:0000256" key="14">
    <source>
        <dbReference type="PIRSR" id="PIRSR001024-2"/>
    </source>
</evidence>
<dbReference type="PANTHER" id="PTHR10357:SF215">
    <property type="entry name" value="ALPHA-AMYLASE 1"/>
    <property type="match status" value="1"/>
</dbReference>
<dbReference type="OrthoDB" id="1740265at2759"/>
<evidence type="ECO:0000256" key="5">
    <source>
        <dbReference type="ARBA" id="ARBA00022723"/>
    </source>
</evidence>
<dbReference type="Pfam" id="PF00128">
    <property type="entry name" value="Alpha-amylase"/>
    <property type="match status" value="1"/>
</dbReference>
<evidence type="ECO:0000256" key="9">
    <source>
        <dbReference type="ARBA" id="ARBA00023157"/>
    </source>
</evidence>
<dbReference type="PIRSF" id="PIRSF001024">
    <property type="entry name" value="Alph-amyl_fung"/>
    <property type="match status" value="1"/>
</dbReference>
<accession>A0A1S3IDX0</accession>
<feature type="site" description="Transition state stabilizer" evidence="14">
    <location>
        <position position="312"/>
    </location>
</feature>
<evidence type="ECO:0000256" key="19">
    <source>
        <dbReference type="SAM" id="SignalP"/>
    </source>
</evidence>
<dbReference type="SMR" id="A0A1S3IDX0"/>
<keyword evidence="5" id="KW-0479">Metal-binding</keyword>
<evidence type="ECO:0000256" key="8">
    <source>
        <dbReference type="ARBA" id="ARBA00022837"/>
    </source>
</evidence>
<comment type="cofactor">
    <cofactor evidence="2">
        <name>Ca(2+)</name>
        <dbReference type="ChEBI" id="CHEBI:29108"/>
    </cofactor>
</comment>
<dbReference type="EC" id="3.2.1.1" evidence="4"/>
<dbReference type="CDD" id="cd11319">
    <property type="entry name" value="AmyAc_euk_AmyA"/>
    <property type="match status" value="1"/>
</dbReference>
<evidence type="ECO:0000256" key="17">
    <source>
        <dbReference type="SAM" id="MobiDB-lite"/>
    </source>
</evidence>
<evidence type="ECO:0000256" key="12">
    <source>
        <dbReference type="ARBA" id="ARBA00023295"/>
    </source>
</evidence>
<dbReference type="InterPro" id="IPR013780">
    <property type="entry name" value="Glyco_hydro_b"/>
</dbReference>
<feature type="active site" description="Nucleophile" evidence="13">
    <location>
        <position position="221"/>
    </location>
</feature>
<feature type="binding site" evidence="16">
    <location>
        <position position="96"/>
    </location>
    <ligand>
        <name>substrate</name>
    </ligand>
</feature>
<evidence type="ECO:0000256" key="6">
    <source>
        <dbReference type="ARBA" id="ARBA00022729"/>
    </source>
</evidence>
<evidence type="ECO:0000256" key="10">
    <source>
        <dbReference type="ARBA" id="ARBA00023180"/>
    </source>
</evidence>
<dbReference type="AlphaFoldDB" id="A0A1S3IDX0"/>
<keyword evidence="8" id="KW-0106">Calcium</keyword>
<evidence type="ECO:0000256" key="2">
    <source>
        <dbReference type="ARBA" id="ARBA00001913"/>
    </source>
</evidence>
<keyword evidence="9 15" id="KW-1015">Disulfide bond</keyword>
<evidence type="ECO:0000256" key="11">
    <source>
        <dbReference type="ARBA" id="ARBA00023277"/>
    </source>
</evidence>
<keyword evidence="21" id="KW-1185">Reference proteome</keyword>
<feature type="binding site" evidence="16">
    <location>
        <position position="135"/>
    </location>
    <ligand>
        <name>substrate</name>
    </ligand>
</feature>
<dbReference type="InterPro" id="IPR017853">
    <property type="entry name" value="GH"/>
</dbReference>
<keyword evidence="18" id="KW-0812">Transmembrane</keyword>
<protein>
    <recommendedName>
        <fullName evidence="4">alpha-amylase</fullName>
        <ecNumber evidence="4">3.2.1.1</ecNumber>
    </recommendedName>
</protein>
<keyword evidence="18" id="KW-0472">Membrane</keyword>